<evidence type="ECO:0000256" key="2">
    <source>
        <dbReference type="SAM" id="Phobius"/>
    </source>
</evidence>
<proteinExistence type="predicted"/>
<comment type="caution">
    <text evidence="3">The sequence shown here is derived from an EMBL/GenBank/DDBJ whole genome shotgun (WGS) entry which is preliminary data.</text>
</comment>
<evidence type="ECO:0000313" key="3">
    <source>
        <dbReference type="EMBL" id="MFK4751474.1"/>
    </source>
</evidence>
<sequence>MITQLLKRAPALVLLLGGIVLLQTHAIDYWSRFDAATGWLWSLVIEGAAIWLWAARSWLKNSIAVFATLLALSAPLYQLAAPVMAEQRSNEQAASTLPDRQQAITAQIASLESSLATYNQNSQTRGGWAARIDTAQHQLASARADLAALHTEQATAQPADWQAWLQIATQGMALIIIQCLVVLTTRTVFAPLAATSQGTQTAAPAAEAGNGAGSVRASHPKLHPVKPSAVSTGLNPAAA</sequence>
<organism evidence="3 4">
    <name type="scientific">Oceanobacter antarcticus</name>
    <dbReference type="NCBI Taxonomy" id="3133425"/>
    <lineage>
        <taxon>Bacteria</taxon>
        <taxon>Pseudomonadati</taxon>
        <taxon>Pseudomonadota</taxon>
        <taxon>Gammaproteobacteria</taxon>
        <taxon>Oceanospirillales</taxon>
        <taxon>Oceanospirillaceae</taxon>
        <taxon>Oceanobacter</taxon>
    </lineage>
</organism>
<keyword evidence="2" id="KW-1133">Transmembrane helix</keyword>
<evidence type="ECO:0000256" key="1">
    <source>
        <dbReference type="SAM" id="MobiDB-lite"/>
    </source>
</evidence>
<keyword evidence="2" id="KW-0472">Membrane</keyword>
<feature type="transmembrane region" description="Helical" evidence="2">
    <location>
        <begin position="36"/>
        <end position="55"/>
    </location>
</feature>
<feature type="transmembrane region" description="Helical" evidence="2">
    <location>
        <begin position="62"/>
        <end position="80"/>
    </location>
</feature>
<reference evidence="3 4" key="1">
    <citation type="submission" date="2024-03" db="EMBL/GenBank/DDBJ databases">
        <title>High-quality draft genome sequence of Oceanobacter sp. wDCs-4.</title>
        <authorList>
            <person name="Dong C."/>
        </authorList>
    </citation>
    <scope>NUCLEOTIDE SEQUENCE [LARGE SCALE GENOMIC DNA]</scope>
    <source>
        <strain evidence="4">wDCs-4</strain>
    </source>
</reference>
<gene>
    <name evidence="3" type="ORF">WG929_03525</name>
</gene>
<keyword evidence="2" id="KW-0812">Transmembrane</keyword>
<keyword evidence="4" id="KW-1185">Reference proteome</keyword>
<name>A0ABW8NEU8_9GAMM</name>
<dbReference type="RefSeq" id="WP_416204928.1">
    <property type="nucleotide sequence ID" value="NZ_JBBKTX010000003.1"/>
</dbReference>
<dbReference type="EMBL" id="JBBKTX010000003">
    <property type="protein sequence ID" value="MFK4751474.1"/>
    <property type="molecule type" value="Genomic_DNA"/>
</dbReference>
<dbReference type="Proteomes" id="UP001620597">
    <property type="component" value="Unassembled WGS sequence"/>
</dbReference>
<accession>A0ABW8NEU8</accession>
<feature type="region of interest" description="Disordered" evidence="1">
    <location>
        <begin position="199"/>
        <end position="239"/>
    </location>
</feature>
<evidence type="ECO:0000313" key="4">
    <source>
        <dbReference type="Proteomes" id="UP001620597"/>
    </source>
</evidence>
<protein>
    <submittedName>
        <fullName evidence="3">Uncharacterized protein</fullName>
    </submittedName>
</protein>
<feature type="compositionally biased region" description="Polar residues" evidence="1">
    <location>
        <begin position="229"/>
        <end position="239"/>
    </location>
</feature>